<dbReference type="InterPro" id="IPR032466">
    <property type="entry name" value="Metal_Hydrolase"/>
</dbReference>
<keyword evidence="2" id="KW-1185">Reference proteome</keyword>
<gene>
    <name evidence="1" type="ORF">TARUN_10201</name>
</gene>
<dbReference type="AlphaFoldDB" id="A0A395N7F2"/>
<reference evidence="1 2" key="1">
    <citation type="journal article" date="2018" name="PLoS Pathog.">
        <title>Evolution of structural diversity of trichothecenes, a family of toxins produced by plant pathogenic and entomopathogenic fungi.</title>
        <authorList>
            <person name="Proctor R.H."/>
            <person name="McCormick S.P."/>
            <person name="Kim H.S."/>
            <person name="Cardoza R.E."/>
            <person name="Stanley A.M."/>
            <person name="Lindo L."/>
            <person name="Kelly A."/>
            <person name="Brown D.W."/>
            <person name="Lee T."/>
            <person name="Vaughan M.M."/>
            <person name="Alexander N.J."/>
            <person name="Busman M."/>
            <person name="Gutierrez S."/>
        </authorList>
    </citation>
    <scope>NUCLEOTIDE SEQUENCE [LARGE SCALE GENOMIC DNA]</scope>
    <source>
        <strain evidence="1 2">IBT 40837</strain>
    </source>
</reference>
<protein>
    <submittedName>
        <fullName evidence="1">Adenosine deaminase</fullName>
    </submittedName>
</protein>
<dbReference type="STRING" id="490622.A0A395N7F2"/>
<proteinExistence type="predicted"/>
<dbReference type="EMBL" id="PXOA01001010">
    <property type="protein sequence ID" value="RFU72060.1"/>
    <property type="molecule type" value="Genomic_DNA"/>
</dbReference>
<name>A0A395N7F2_TRIAR</name>
<dbReference type="SUPFAM" id="SSF51556">
    <property type="entry name" value="Metallo-dependent hydrolases"/>
    <property type="match status" value="1"/>
</dbReference>
<dbReference type="OrthoDB" id="7202371at2759"/>
<organism evidence="1 2">
    <name type="scientific">Trichoderma arundinaceum</name>
    <dbReference type="NCBI Taxonomy" id="490622"/>
    <lineage>
        <taxon>Eukaryota</taxon>
        <taxon>Fungi</taxon>
        <taxon>Dikarya</taxon>
        <taxon>Ascomycota</taxon>
        <taxon>Pezizomycotina</taxon>
        <taxon>Sordariomycetes</taxon>
        <taxon>Hypocreomycetidae</taxon>
        <taxon>Hypocreales</taxon>
        <taxon>Hypocreaceae</taxon>
        <taxon>Trichoderma</taxon>
    </lineage>
</organism>
<dbReference type="Proteomes" id="UP000266272">
    <property type="component" value="Unassembled WGS sequence"/>
</dbReference>
<evidence type="ECO:0000313" key="2">
    <source>
        <dbReference type="Proteomes" id="UP000266272"/>
    </source>
</evidence>
<dbReference type="Gene3D" id="3.20.20.140">
    <property type="entry name" value="Metal-dependent hydrolases"/>
    <property type="match status" value="2"/>
</dbReference>
<sequence>MNRIGNNEYFSLPPLNGHEGAGMVTEAEIDYFAQRDAFVKQEEELAFDSKCRAKSSEKEKLVDSILQSARREDESIIYNRKREREGYHGQKHPSYPGDHFLSNVKLINKTKAFKIISKMPKGAHLHIHFNSCLSPAVLLDIAKGLDGMFIQSTLPLIKGINFENYDRCEITFSMESFQEENLGDLFTASYEPGQAMKFSAFREQFPECYCEFEVDQWLLNKLLFEEQEAHHPFQTTTGGKKTIDNSGIMEMIIQEVEKFQKRASSFSGLKIIYCVPRSLAPVEIEQALAECLTFKERWPKWIA</sequence>
<accession>A0A395N7F2</accession>
<comment type="caution">
    <text evidence="1">The sequence shown here is derived from an EMBL/GenBank/DDBJ whole genome shotgun (WGS) entry which is preliminary data.</text>
</comment>
<evidence type="ECO:0000313" key="1">
    <source>
        <dbReference type="EMBL" id="RFU72060.1"/>
    </source>
</evidence>
<feature type="non-terminal residue" evidence="1">
    <location>
        <position position="303"/>
    </location>
</feature>